<protein>
    <submittedName>
        <fullName evidence="1">Uncharacterized protein</fullName>
    </submittedName>
</protein>
<accession>A0A5C4V5V9</accession>
<sequence>MRSRMKPEQLAKVRAAAQNTNTLNTLATQAVGGGNATRVQQQKAQRDLTKAVGAKKAAKLQEQAIQRAGASRKGLGRLFG</sequence>
<proteinExistence type="predicted"/>
<dbReference type="RefSeq" id="WP_139637500.1">
    <property type="nucleotide sequence ID" value="NZ_VDLX02000028.1"/>
</dbReference>
<name>A0A5C4V5V9_9ACTN</name>
<gene>
    <name evidence="1" type="ORF">FH608_045925</name>
</gene>
<organism evidence="1 2">
    <name type="scientific">Nonomuraea phyllanthi</name>
    <dbReference type="NCBI Taxonomy" id="2219224"/>
    <lineage>
        <taxon>Bacteria</taxon>
        <taxon>Bacillati</taxon>
        <taxon>Actinomycetota</taxon>
        <taxon>Actinomycetes</taxon>
        <taxon>Streptosporangiales</taxon>
        <taxon>Streptosporangiaceae</taxon>
        <taxon>Nonomuraea</taxon>
    </lineage>
</organism>
<dbReference type="Proteomes" id="UP000312512">
    <property type="component" value="Unassembled WGS sequence"/>
</dbReference>
<evidence type="ECO:0000313" key="1">
    <source>
        <dbReference type="EMBL" id="KAB8186836.1"/>
    </source>
</evidence>
<reference evidence="1 2" key="1">
    <citation type="submission" date="2019-10" db="EMBL/GenBank/DDBJ databases">
        <title>Nonomuraea sp. nov., isolated from Phyllanthus amarus.</title>
        <authorList>
            <person name="Klykleung N."/>
            <person name="Tanasupawat S."/>
        </authorList>
    </citation>
    <scope>NUCLEOTIDE SEQUENCE [LARGE SCALE GENOMIC DNA]</scope>
    <source>
        <strain evidence="1 2">PA1-10</strain>
    </source>
</reference>
<comment type="caution">
    <text evidence="1">The sequence shown here is derived from an EMBL/GenBank/DDBJ whole genome shotgun (WGS) entry which is preliminary data.</text>
</comment>
<evidence type="ECO:0000313" key="2">
    <source>
        <dbReference type="Proteomes" id="UP000312512"/>
    </source>
</evidence>
<keyword evidence="2" id="KW-1185">Reference proteome</keyword>
<dbReference type="AlphaFoldDB" id="A0A5C4V5V9"/>
<dbReference type="EMBL" id="VDLX02000028">
    <property type="protein sequence ID" value="KAB8186836.1"/>
    <property type="molecule type" value="Genomic_DNA"/>
</dbReference>